<dbReference type="EMBL" id="LCZJ02000034">
    <property type="protein sequence ID" value="KTD84402.1"/>
    <property type="molecule type" value="Genomic_DNA"/>
</dbReference>
<evidence type="ECO:0008006" key="4">
    <source>
        <dbReference type="Google" id="ProtNLM"/>
    </source>
</evidence>
<comment type="caution">
    <text evidence="2">The sequence shown here is derived from an EMBL/GenBank/DDBJ whole genome shotgun (WGS) entry which is preliminary data.</text>
</comment>
<dbReference type="RefSeq" id="WP_060625726.1">
    <property type="nucleotide sequence ID" value="NZ_LCZJ02000034.1"/>
</dbReference>
<evidence type="ECO:0000313" key="3">
    <source>
        <dbReference type="Proteomes" id="UP000054709"/>
    </source>
</evidence>
<sequence length="174" mass="19035">MNIIILLFSLLSPYFDASPQLTPISTFSDQPKTVLTFEYATETSPSINRFDSLQGVALYATKEELLLAKGNPLAVTNDPLQGTEEYQYADVTVGVGEGFVLYVHVSSSQAQQFGLQVNGVGIDPMKDNVQSTLGKPYFIAEDGDVYMRGNNALKIYRNLAGEFEGIDLFDSISS</sequence>
<feature type="chain" id="PRO_5038353257" description="Copper amine oxidase-like N-terminal domain-containing protein" evidence="1">
    <location>
        <begin position="18"/>
        <end position="174"/>
    </location>
</feature>
<evidence type="ECO:0000313" key="2">
    <source>
        <dbReference type="EMBL" id="KTD84402.1"/>
    </source>
</evidence>
<proteinExistence type="predicted"/>
<protein>
    <recommendedName>
        <fullName evidence="4">Copper amine oxidase-like N-terminal domain-containing protein</fullName>
    </recommendedName>
</protein>
<organism evidence="2 3">
    <name type="scientific">Paenibacillus etheri</name>
    <dbReference type="NCBI Taxonomy" id="1306852"/>
    <lineage>
        <taxon>Bacteria</taxon>
        <taxon>Bacillati</taxon>
        <taxon>Bacillota</taxon>
        <taxon>Bacilli</taxon>
        <taxon>Bacillales</taxon>
        <taxon>Paenibacillaceae</taxon>
        <taxon>Paenibacillus</taxon>
    </lineage>
</organism>
<keyword evidence="3" id="KW-1185">Reference proteome</keyword>
<evidence type="ECO:0000256" key="1">
    <source>
        <dbReference type="SAM" id="SignalP"/>
    </source>
</evidence>
<dbReference type="Proteomes" id="UP000054709">
    <property type="component" value="Unassembled WGS sequence"/>
</dbReference>
<feature type="signal peptide" evidence="1">
    <location>
        <begin position="1"/>
        <end position="17"/>
    </location>
</feature>
<gene>
    <name evidence="2" type="ORF">UQ64_25750</name>
</gene>
<reference evidence="2 3" key="1">
    <citation type="journal article" date="2015" name="Int. Biodeterior. Biodegradation">
        <title>Physiological and genetic screening methods for the isolation of methyl tert-butyl ether-degrading bacteria for bioremediation purposes.</title>
        <authorList>
            <person name="Guisado I.M."/>
            <person name="Purswani J."/>
            <person name="Gonzalez Lopez J."/>
            <person name="Pozo C."/>
        </authorList>
    </citation>
    <scope>NUCLEOTIDE SEQUENCE [LARGE SCALE GENOMIC DNA]</scope>
    <source>
        <strain evidence="2 3">SH7</strain>
    </source>
</reference>
<name>A0A0W1AT20_9BACL</name>
<keyword evidence="1" id="KW-0732">Signal</keyword>
<accession>A0A0W1AT20</accession>
<dbReference type="OrthoDB" id="2654428at2"/>
<dbReference type="AlphaFoldDB" id="A0A0W1AT20"/>